<dbReference type="PANTHER" id="PTHR22691">
    <property type="entry name" value="YEAST SPT2-RELATED"/>
    <property type="match status" value="1"/>
</dbReference>
<evidence type="ECO:0000313" key="5">
    <source>
        <dbReference type="RefSeq" id="XP_011045451.1"/>
    </source>
</evidence>
<proteinExistence type="inferred from homology"/>
<dbReference type="SMART" id="SM00784">
    <property type="entry name" value="SPT2"/>
    <property type="match status" value="1"/>
</dbReference>
<feature type="compositionally biased region" description="Basic and acidic residues" evidence="3">
    <location>
        <begin position="220"/>
        <end position="231"/>
    </location>
</feature>
<dbReference type="GO" id="GO:0005730">
    <property type="term" value="C:nucleolus"/>
    <property type="evidence" value="ECO:0007669"/>
    <property type="project" value="TreeGrafter"/>
</dbReference>
<keyword evidence="4" id="KW-1185">Reference proteome</keyword>
<accession>A0AAJ6VDI1</accession>
<dbReference type="PANTHER" id="PTHR22691:SF8">
    <property type="entry name" value="PROTEIN SPT2 HOMOLOG"/>
    <property type="match status" value="1"/>
</dbReference>
<dbReference type="AlphaFoldDB" id="A0AAJ6VDI1"/>
<evidence type="ECO:0000256" key="3">
    <source>
        <dbReference type="SAM" id="MobiDB-lite"/>
    </source>
</evidence>
<name>A0AAJ6VDI1_POPEU</name>
<evidence type="ECO:0000256" key="2">
    <source>
        <dbReference type="ARBA" id="ARBA00023054"/>
    </source>
</evidence>
<feature type="region of interest" description="Disordered" evidence="3">
    <location>
        <begin position="195"/>
        <end position="255"/>
    </location>
</feature>
<dbReference type="GeneID" id="105140352"/>
<evidence type="ECO:0000313" key="4">
    <source>
        <dbReference type="Proteomes" id="UP000694918"/>
    </source>
</evidence>
<dbReference type="Proteomes" id="UP000694918">
    <property type="component" value="Unplaced"/>
</dbReference>
<dbReference type="Pfam" id="PF08243">
    <property type="entry name" value="SPT2"/>
    <property type="match status" value="1"/>
</dbReference>
<dbReference type="RefSeq" id="XP_011045451.1">
    <property type="nucleotide sequence ID" value="XM_011047149.1"/>
</dbReference>
<dbReference type="GO" id="GO:0042393">
    <property type="term" value="F:histone binding"/>
    <property type="evidence" value="ECO:0007669"/>
    <property type="project" value="TreeGrafter"/>
</dbReference>
<comment type="similarity">
    <text evidence="1">Belongs to the SPT2 family.</text>
</comment>
<organism evidence="4 5">
    <name type="scientific">Populus euphratica</name>
    <name type="common">Euphrates poplar</name>
    <dbReference type="NCBI Taxonomy" id="75702"/>
    <lineage>
        <taxon>Eukaryota</taxon>
        <taxon>Viridiplantae</taxon>
        <taxon>Streptophyta</taxon>
        <taxon>Embryophyta</taxon>
        <taxon>Tracheophyta</taxon>
        <taxon>Spermatophyta</taxon>
        <taxon>Magnoliopsida</taxon>
        <taxon>eudicotyledons</taxon>
        <taxon>Gunneridae</taxon>
        <taxon>Pentapetalae</taxon>
        <taxon>rosids</taxon>
        <taxon>fabids</taxon>
        <taxon>Malpighiales</taxon>
        <taxon>Salicaceae</taxon>
        <taxon>Saliceae</taxon>
        <taxon>Populus</taxon>
    </lineage>
</organism>
<dbReference type="KEGG" id="peu:105140352"/>
<sequence length="334" mass="38563">MAVNKEELEFLETRKLLKEQIRKRNCSHHLSGLSNSDRHKTKTYGSFFGPSQPSIAPRVIQESKSKLQTQMPQHRAVSADILLSAMDNRTKVQRLRQTRDYSFLFSDNNNDLTPPVSSATPAQASVPSTKHYADVKGLRKCNDPKLKPKQPALACPLKPLTSERVMEKIPSRMSLQYQCTDKRKPIVKAVHPTKQFAGCNDSKGPQRPNDATLNPKQPMKPHEMTNKRVRDNISSPVSNLQDHRPKKRRLSDEEDDCEDEKALLIIRKMFNTKRFAGRDDRDIKMEASFGDITKEEKRSERLGRKEDREQLRLLEENARRQRMRKHNQGTKFLI</sequence>
<keyword evidence="2" id="KW-0175">Coiled coil</keyword>
<dbReference type="InterPro" id="IPR013256">
    <property type="entry name" value="Chromatin_SPT2"/>
</dbReference>
<gene>
    <name evidence="5" type="primary">LOC105140352</name>
</gene>
<protein>
    <submittedName>
        <fullName evidence="5">Uncharacterized protein LOC105140352</fullName>
    </submittedName>
</protein>
<dbReference type="GO" id="GO:0006360">
    <property type="term" value="P:transcription by RNA polymerase I"/>
    <property type="evidence" value="ECO:0007669"/>
    <property type="project" value="TreeGrafter"/>
</dbReference>
<reference evidence="5" key="1">
    <citation type="submission" date="2025-08" db="UniProtKB">
        <authorList>
            <consortium name="RefSeq"/>
        </authorList>
    </citation>
    <scope>IDENTIFICATION</scope>
</reference>
<dbReference type="GO" id="GO:0003677">
    <property type="term" value="F:DNA binding"/>
    <property type="evidence" value="ECO:0007669"/>
    <property type="project" value="TreeGrafter"/>
</dbReference>
<dbReference type="GO" id="GO:0006334">
    <property type="term" value="P:nucleosome assembly"/>
    <property type="evidence" value="ECO:0007669"/>
    <property type="project" value="TreeGrafter"/>
</dbReference>
<evidence type="ECO:0000256" key="1">
    <source>
        <dbReference type="ARBA" id="ARBA00006461"/>
    </source>
</evidence>